<dbReference type="AlphaFoldDB" id="X1GSK4"/>
<evidence type="ECO:0000313" key="2">
    <source>
        <dbReference type="EMBL" id="GAH60891.1"/>
    </source>
</evidence>
<evidence type="ECO:0000256" key="1">
    <source>
        <dbReference type="SAM" id="MobiDB-lite"/>
    </source>
</evidence>
<gene>
    <name evidence="2" type="ORF">S03H2_31151</name>
</gene>
<protein>
    <submittedName>
        <fullName evidence="2">Uncharacterized protein</fullName>
    </submittedName>
</protein>
<dbReference type="SUPFAM" id="SSF46689">
    <property type="entry name" value="Homeodomain-like"/>
    <property type="match status" value="1"/>
</dbReference>
<accession>X1GSK4</accession>
<name>X1GSK4_9ZZZZ</name>
<dbReference type="Pfam" id="PF13565">
    <property type="entry name" value="HTH_32"/>
    <property type="match status" value="1"/>
</dbReference>
<feature type="region of interest" description="Disordered" evidence="1">
    <location>
        <begin position="1"/>
        <end position="25"/>
    </location>
</feature>
<dbReference type="EMBL" id="BARU01018875">
    <property type="protein sequence ID" value="GAH60891.1"/>
    <property type="molecule type" value="Genomic_DNA"/>
</dbReference>
<dbReference type="InterPro" id="IPR009057">
    <property type="entry name" value="Homeodomain-like_sf"/>
</dbReference>
<sequence>MEAKKGNTSKRRTLMQSGTLNKNADKVADPKFKNLAFFDPNDLLQVKYEMLRSAQKEETGILKASETFGFSRITFYKADRAFKENGLAGLLPQEKGPRRAHKLSGEVMEFVGQLLEQKPEMKSDAIRQKIKNRFNLSVHKRSIERAIDRSKKKQ</sequence>
<organism evidence="2">
    <name type="scientific">marine sediment metagenome</name>
    <dbReference type="NCBI Taxonomy" id="412755"/>
    <lineage>
        <taxon>unclassified sequences</taxon>
        <taxon>metagenomes</taxon>
        <taxon>ecological metagenomes</taxon>
    </lineage>
</organism>
<comment type="caution">
    <text evidence="2">The sequence shown here is derived from an EMBL/GenBank/DDBJ whole genome shotgun (WGS) entry which is preliminary data.</text>
</comment>
<proteinExistence type="predicted"/>
<reference evidence="2" key="1">
    <citation type="journal article" date="2014" name="Front. Microbiol.">
        <title>High frequency of phylogenetically diverse reductive dehalogenase-homologous genes in deep subseafloor sedimentary metagenomes.</title>
        <authorList>
            <person name="Kawai M."/>
            <person name="Futagami T."/>
            <person name="Toyoda A."/>
            <person name="Takaki Y."/>
            <person name="Nishi S."/>
            <person name="Hori S."/>
            <person name="Arai W."/>
            <person name="Tsubouchi T."/>
            <person name="Morono Y."/>
            <person name="Uchiyama I."/>
            <person name="Ito T."/>
            <person name="Fujiyama A."/>
            <person name="Inagaki F."/>
            <person name="Takami H."/>
        </authorList>
    </citation>
    <scope>NUCLEOTIDE SEQUENCE</scope>
    <source>
        <strain evidence="2">Expedition CK06-06</strain>
    </source>
</reference>